<reference evidence="2" key="1">
    <citation type="submission" date="2020-06" db="EMBL/GenBank/DDBJ databases">
        <authorList>
            <person name="Li T."/>
            <person name="Hu X."/>
            <person name="Zhang T."/>
            <person name="Song X."/>
            <person name="Zhang H."/>
            <person name="Dai N."/>
            <person name="Sheng W."/>
            <person name="Hou X."/>
            <person name="Wei L."/>
        </authorList>
    </citation>
    <scope>NUCLEOTIDE SEQUENCE</scope>
    <source>
        <strain evidence="2">G01</strain>
        <tissue evidence="2">Leaf</tissue>
    </source>
</reference>
<evidence type="ECO:0000256" key="1">
    <source>
        <dbReference type="SAM" id="MobiDB-lite"/>
    </source>
</evidence>
<feature type="region of interest" description="Disordered" evidence="1">
    <location>
        <begin position="275"/>
        <end position="302"/>
    </location>
</feature>
<feature type="compositionally biased region" description="Basic and acidic residues" evidence="1">
    <location>
        <begin position="293"/>
        <end position="302"/>
    </location>
</feature>
<organism evidence="2">
    <name type="scientific">Sesamum angustifolium</name>
    <dbReference type="NCBI Taxonomy" id="2727405"/>
    <lineage>
        <taxon>Eukaryota</taxon>
        <taxon>Viridiplantae</taxon>
        <taxon>Streptophyta</taxon>
        <taxon>Embryophyta</taxon>
        <taxon>Tracheophyta</taxon>
        <taxon>Spermatophyta</taxon>
        <taxon>Magnoliopsida</taxon>
        <taxon>eudicotyledons</taxon>
        <taxon>Gunneridae</taxon>
        <taxon>Pentapetalae</taxon>
        <taxon>asterids</taxon>
        <taxon>lamiids</taxon>
        <taxon>Lamiales</taxon>
        <taxon>Pedaliaceae</taxon>
        <taxon>Sesamum</taxon>
    </lineage>
</organism>
<feature type="region of interest" description="Disordered" evidence="1">
    <location>
        <begin position="200"/>
        <end position="221"/>
    </location>
</feature>
<evidence type="ECO:0000313" key="2">
    <source>
        <dbReference type="EMBL" id="KAL0370857.1"/>
    </source>
</evidence>
<dbReference type="PANTHER" id="PTHR46245:SF3">
    <property type="entry name" value="B3 DOMAIN-CONTAINING TRANSCRIPTION REPRESSOR VAL1"/>
    <property type="match status" value="1"/>
</dbReference>
<proteinExistence type="predicted"/>
<sequence length="302" mass="33028">MDRFSGAGRHPMAWSQERSLEGGTFSLLLVHKEIDRTKIVNSRSKSLSNITCVYLLSQKLSGRFVICADSKKRKISDNKVPREGEPSGLDALATAAVLGDNISDIAESSVGATTRHPRHRPGCTCIVCIQPPSGKGKHEPMCKCNVCLTVRRRFKTLMMRKKKRQSEREAELAQGKDKASVKVGLEREDIAGHALLNMSHHTDNETNQNGNQTDLEETNKGQLDLNCDPHREDDILAEAAGMSLTTLMNAATLPLDMYLGQNGVPVTGPCLISRTAGESEENAADEGFTSGRVDQENNREDG</sequence>
<comment type="caution">
    <text evidence="2">The sequence shown here is derived from an EMBL/GenBank/DDBJ whole genome shotgun (WGS) entry which is preliminary data.</text>
</comment>
<dbReference type="AlphaFoldDB" id="A0AAW2QS52"/>
<protein>
    <submittedName>
        <fullName evidence="2">B3 domain-containing protein</fullName>
    </submittedName>
</protein>
<dbReference type="PANTHER" id="PTHR46245">
    <property type="entry name" value="B3 DOMAIN-CONTAINING PROTEIN OS07G0563300"/>
    <property type="match status" value="1"/>
</dbReference>
<name>A0AAW2QS52_9LAMI</name>
<gene>
    <name evidence="2" type="ORF">Sangu_0403800</name>
</gene>
<dbReference type="EMBL" id="JACGWK010000002">
    <property type="protein sequence ID" value="KAL0370857.1"/>
    <property type="molecule type" value="Genomic_DNA"/>
</dbReference>
<reference evidence="2" key="2">
    <citation type="journal article" date="2024" name="Plant">
        <title>Genomic evolution and insights into agronomic trait innovations of Sesamum species.</title>
        <authorList>
            <person name="Miao H."/>
            <person name="Wang L."/>
            <person name="Qu L."/>
            <person name="Liu H."/>
            <person name="Sun Y."/>
            <person name="Le M."/>
            <person name="Wang Q."/>
            <person name="Wei S."/>
            <person name="Zheng Y."/>
            <person name="Lin W."/>
            <person name="Duan Y."/>
            <person name="Cao H."/>
            <person name="Xiong S."/>
            <person name="Wang X."/>
            <person name="Wei L."/>
            <person name="Li C."/>
            <person name="Ma Q."/>
            <person name="Ju M."/>
            <person name="Zhao R."/>
            <person name="Li G."/>
            <person name="Mu C."/>
            <person name="Tian Q."/>
            <person name="Mei H."/>
            <person name="Zhang T."/>
            <person name="Gao T."/>
            <person name="Zhang H."/>
        </authorList>
    </citation>
    <scope>NUCLEOTIDE SEQUENCE</scope>
    <source>
        <strain evidence="2">G01</strain>
    </source>
</reference>
<accession>A0AAW2QS52</accession>